<proteinExistence type="inferred from homology"/>
<name>D7D8Q4_STAHD</name>
<accession>D7D8Q4</accession>
<dbReference type="AlphaFoldDB" id="D7D8Q4"/>
<feature type="transmembrane region" description="Helical" evidence="4">
    <location>
        <begin position="811"/>
        <end position="832"/>
    </location>
</feature>
<dbReference type="KEGG" id="shc:Shell_1046"/>
<organism evidence="6 7">
    <name type="scientific">Staphylothermus hellenicus (strain DSM 12710 / JCM 10830 / BK20S6-10-b1 / P8)</name>
    <dbReference type="NCBI Taxonomy" id="591019"/>
    <lineage>
        <taxon>Archaea</taxon>
        <taxon>Thermoproteota</taxon>
        <taxon>Thermoprotei</taxon>
        <taxon>Desulfurococcales</taxon>
        <taxon>Desulfurococcaceae</taxon>
        <taxon>Staphylothermus</taxon>
    </lineage>
</organism>
<evidence type="ECO:0000313" key="7">
    <source>
        <dbReference type="Proteomes" id="UP000002573"/>
    </source>
</evidence>
<evidence type="ECO:0000256" key="1">
    <source>
        <dbReference type="ARBA" id="ARBA00006821"/>
    </source>
</evidence>
<keyword evidence="6" id="KW-0378">Hydrolase</keyword>
<keyword evidence="4" id="KW-0472">Membrane</keyword>
<sequence length="837" mass="95667">MNKAVMIMLTTIIIISLITASPGMSQTYKIYAFVTTDSPIYLPGSHMVAEAYVYPLVQESREAIIKFYFTDLPNAPTIPEIHVTIPSANDARFIHVESQPVTVPDVNDGTYHLHMQIIVNNQVIYEDTVDFWIRHGPPSGKPPMILFVWHNHQAPNYWPDGTFFANWHIDHFFKDSLTPYFKIDNTYPDMGTYYLHYYLLKKYPNIKVNLHYSPSLLYQLYIAANKGFTIYDPNTGSTRKIPPNSSLAQAIKDFFKGLKQLHDEGRAYLLTTEFAHTIAGYIMEKLNIPYLLKYDIWLGKEWTKKVLGVDTDAIWTAEMAWSDKLVPIYLDLGIKYTVLDGTYHFPGARGDKGTIFEPYIIKDNEGRELIVFFRDQEVSDGYIGFTNNDWGDARTADRDARALYYHIYNKHSFKNYKYPPIEVIAADGENWILFAPSHANGALFLDRIYKYVSRLTDQGIMNTGTFSDAVKVHPPERVLTSITWTSWLGGWGKWTTEQGAKHKEEWEKLYERIGKYKAYMYYKNIDSYNKFIDEIKKNPKFNESVIDLIHAIDSDFWWSEFFSPGVIDAWLEEFDHDISNIMKYKISLTTEPSQPVAQTTTKAIVTITNNNDYQMRNTIITLSMPGINATTKQVTISPGDSVNVSLIFKVDKAGTKQLVLTMYTPNAKIGKETFYLETRYFKIKFLSPIDLSLKISVIGPNGVLGGINPTPPGTHKIFATVSLAEGETASFDVPVKIYLKIGGQTYIKEATMFKGENSVTEVFNIDLKTGTYTYEVNVVSPYDPFIDNNKFTGQIIVTQTRQENTGENTQLLIILAIILWIIVAVLAALYYIKHKRS</sequence>
<evidence type="ECO:0000259" key="5">
    <source>
        <dbReference type="Pfam" id="PF03065"/>
    </source>
</evidence>
<evidence type="ECO:0000256" key="2">
    <source>
        <dbReference type="ARBA" id="ARBA00023277"/>
    </source>
</evidence>
<keyword evidence="4" id="KW-1133">Transmembrane helix</keyword>
<evidence type="ECO:0000256" key="3">
    <source>
        <dbReference type="RuleBase" id="RU361196"/>
    </source>
</evidence>
<dbReference type="SUPFAM" id="SSF88713">
    <property type="entry name" value="Glycoside hydrolase/deacetylase"/>
    <property type="match status" value="1"/>
</dbReference>
<dbReference type="EMBL" id="CP002051">
    <property type="protein sequence ID" value="ADI32150.1"/>
    <property type="molecule type" value="Genomic_DNA"/>
</dbReference>
<dbReference type="InterPro" id="IPR052046">
    <property type="entry name" value="GH57_Enzymes"/>
</dbReference>
<dbReference type="InterPro" id="IPR004300">
    <property type="entry name" value="Glyco_hydro_57_N"/>
</dbReference>
<dbReference type="CAZy" id="GH57">
    <property type="family name" value="Glycoside Hydrolase Family 57"/>
</dbReference>
<dbReference type="RefSeq" id="WP_013143348.1">
    <property type="nucleotide sequence ID" value="NC_014205.1"/>
</dbReference>
<dbReference type="eggNOG" id="arCOG03284">
    <property type="taxonomic scope" value="Archaea"/>
</dbReference>
<keyword evidence="7" id="KW-1185">Reference proteome</keyword>
<dbReference type="OrthoDB" id="18576at2157"/>
<dbReference type="PANTHER" id="PTHR36306">
    <property type="entry name" value="ALPHA-AMYLASE-RELATED-RELATED"/>
    <property type="match status" value="1"/>
</dbReference>
<dbReference type="GO" id="GO:0016787">
    <property type="term" value="F:hydrolase activity"/>
    <property type="evidence" value="ECO:0007669"/>
    <property type="project" value="UniProtKB-KW"/>
</dbReference>
<dbReference type="Gene3D" id="2.60.40.10">
    <property type="entry name" value="Immunoglobulins"/>
    <property type="match status" value="1"/>
</dbReference>
<protein>
    <submittedName>
        <fullName evidence="6">Glycoside hydrolase family 57</fullName>
    </submittedName>
</protein>
<gene>
    <name evidence="6" type="ordered locus">Shell_1046</name>
</gene>
<evidence type="ECO:0000256" key="4">
    <source>
        <dbReference type="SAM" id="Phobius"/>
    </source>
</evidence>
<dbReference type="Proteomes" id="UP000002573">
    <property type="component" value="Chromosome"/>
</dbReference>
<dbReference type="GeneID" id="9234335"/>
<dbReference type="InterPro" id="IPR027291">
    <property type="entry name" value="Glyco_hydro_38_N_sf"/>
</dbReference>
<dbReference type="InterPro" id="IPR011330">
    <property type="entry name" value="Glyco_hydro/deAcase_b/a-brl"/>
</dbReference>
<dbReference type="HOGENOM" id="CLU_339398_0_0_2"/>
<dbReference type="Gene3D" id="3.20.110.10">
    <property type="entry name" value="Glycoside hydrolase 38, N terminal domain"/>
    <property type="match status" value="1"/>
</dbReference>
<reference evidence="6 7" key="2">
    <citation type="journal article" date="2011" name="Stand. Genomic Sci.">
        <title>Complete genome sequence of Staphylothermus hellenicus P8.</title>
        <authorList>
            <person name="Anderson I."/>
            <person name="Wirth R."/>
            <person name="Lucas S."/>
            <person name="Copeland A."/>
            <person name="Lapidus A."/>
            <person name="Cheng J.F."/>
            <person name="Goodwin L."/>
            <person name="Pitluck S."/>
            <person name="Davenport K."/>
            <person name="Detter J.C."/>
            <person name="Han C."/>
            <person name="Tapia R."/>
            <person name="Land M."/>
            <person name="Hauser L."/>
            <person name="Pati A."/>
            <person name="Mikhailova N."/>
            <person name="Woyke T."/>
            <person name="Klenk H.P."/>
            <person name="Kyrpides N."/>
            <person name="Ivanova N."/>
        </authorList>
    </citation>
    <scope>NUCLEOTIDE SEQUENCE [LARGE SCALE GENOMIC DNA]</scope>
    <source>
        <strain evidence="7">DSM 12710 / JCM 10830 / BK20S6-10-b1 / P8</strain>
    </source>
</reference>
<dbReference type="GO" id="GO:0005975">
    <property type="term" value="P:carbohydrate metabolic process"/>
    <property type="evidence" value="ECO:0007669"/>
    <property type="project" value="InterPro"/>
</dbReference>
<evidence type="ECO:0000313" key="6">
    <source>
        <dbReference type="EMBL" id="ADI32150.1"/>
    </source>
</evidence>
<keyword evidence="2 3" id="KW-0119">Carbohydrate metabolism</keyword>
<dbReference type="CDD" id="cd10796">
    <property type="entry name" value="GH57N_APU"/>
    <property type="match status" value="1"/>
</dbReference>
<comment type="similarity">
    <text evidence="1 3">Belongs to the glycosyl hydrolase 57 family.</text>
</comment>
<dbReference type="PANTHER" id="PTHR36306:SF1">
    <property type="entry name" value="ALPHA-AMYLASE-RELATED"/>
    <property type="match status" value="1"/>
</dbReference>
<dbReference type="InterPro" id="IPR013783">
    <property type="entry name" value="Ig-like_fold"/>
</dbReference>
<reference evidence="7" key="1">
    <citation type="submission" date="2010-05" db="EMBL/GenBank/DDBJ databases">
        <title>Complete sequence of Staphylothermus hellenicus DSM 12710.</title>
        <authorList>
            <consortium name="US DOE Joint Genome Institute"/>
            <person name="Lucas S."/>
            <person name="Copeland A."/>
            <person name="Lapidus A."/>
            <person name="Cheng J.-F."/>
            <person name="Bruce D."/>
            <person name="Goodwin L."/>
            <person name="Pitluck S."/>
            <person name="Davenport K."/>
            <person name="Detter J.C."/>
            <person name="Han C."/>
            <person name="Tapia R."/>
            <person name="Larimer F."/>
            <person name="Land M."/>
            <person name="Hauser L."/>
            <person name="Kyrpides N."/>
            <person name="Mikhailova N."/>
            <person name="Anderson I.J."/>
            <person name="Woyke T."/>
        </authorList>
    </citation>
    <scope>NUCLEOTIDE SEQUENCE [LARGE SCALE GENOMIC DNA]</scope>
    <source>
        <strain evidence="7">DSM 12710 / JCM 10830 / BK20S6-10-b1 / P8</strain>
    </source>
</reference>
<feature type="domain" description="Glycoside hydrolase family 57 N-terminal" evidence="5">
    <location>
        <begin position="147"/>
        <end position="479"/>
    </location>
</feature>
<dbReference type="Pfam" id="PF03065">
    <property type="entry name" value="Glyco_hydro_57"/>
    <property type="match status" value="1"/>
</dbReference>
<keyword evidence="4" id="KW-0812">Transmembrane</keyword>
<dbReference type="STRING" id="591019.Shell_1046"/>